<feature type="binding site" evidence="8">
    <location>
        <position position="6"/>
    </location>
    <ligand>
        <name>Mg(2+)</name>
        <dbReference type="ChEBI" id="CHEBI:18420"/>
    </ligand>
</feature>
<evidence type="ECO:0000313" key="11">
    <source>
        <dbReference type="Proteomes" id="UP000292298"/>
    </source>
</evidence>
<accession>A0A4Q8D2P3</accession>
<protein>
    <recommendedName>
        <fullName evidence="8">Ribonuclease VapC</fullName>
        <shortName evidence="8">RNase VapC</shortName>
        <ecNumber evidence="8">3.1.-.-</ecNumber>
    </recommendedName>
    <alternativeName>
        <fullName evidence="8">Toxin VapC</fullName>
    </alternativeName>
</protein>
<proteinExistence type="inferred from homology"/>
<organism evidence="10 11">
    <name type="scientific">Spiribacter vilamensis</name>
    <dbReference type="NCBI Taxonomy" id="531306"/>
    <lineage>
        <taxon>Bacteria</taxon>
        <taxon>Pseudomonadati</taxon>
        <taxon>Pseudomonadota</taxon>
        <taxon>Gammaproteobacteria</taxon>
        <taxon>Chromatiales</taxon>
        <taxon>Ectothiorhodospiraceae</taxon>
        <taxon>Spiribacter</taxon>
    </lineage>
</organism>
<comment type="caution">
    <text evidence="10">The sequence shown here is derived from an EMBL/GenBank/DDBJ whole genome shotgun (WGS) entry which is preliminary data.</text>
</comment>
<dbReference type="InterPro" id="IPR002716">
    <property type="entry name" value="PIN_dom"/>
</dbReference>
<evidence type="ECO:0000256" key="6">
    <source>
        <dbReference type="ARBA" id="ARBA00022842"/>
    </source>
</evidence>
<keyword evidence="6 8" id="KW-0460">Magnesium</keyword>
<dbReference type="InterPro" id="IPR029060">
    <property type="entry name" value="PIN-like_dom_sf"/>
</dbReference>
<dbReference type="Pfam" id="PF01850">
    <property type="entry name" value="PIN"/>
    <property type="match status" value="1"/>
</dbReference>
<evidence type="ECO:0000256" key="2">
    <source>
        <dbReference type="ARBA" id="ARBA00022649"/>
    </source>
</evidence>
<comment type="similarity">
    <text evidence="7 8">Belongs to the PINc/VapC protein family.</text>
</comment>
<dbReference type="PANTHER" id="PTHR33653:SF1">
    <property type="entry name" value="RIBONUCLEASE VAPC2"/>
    <property type="match status" value="1"/>
</dbReference>
<dbReference type="CDD" id="cd18737">
    <property type="entry name" value="PIN_VapC4-5_FitB-like"/>
    <property type="match status" value="1"/>
</dbReference>
<dbReference type="InterPro" id="IPR050556">
    <property type="entry name" value="Type_II_TA_system_RNase"/>
</dbReference>
<dbReference type="GO" id="GO:0000287">
    <property type="term" value="F:magnesium ion binding"/>
    <property type="evidence" value="ECO:0007669"/>
    <property type="project" value="UniProtKB-UniRule"/>
</dbReference>
<evidence type="ECO:0000256" key="7">
    <source>
        <dbReference type="ARBA" id="ARBA00038093"/>
    </source>
</evidence>
<comment type="function">
    <text evidence="8">Toxic component of a toxin-antitoxin (TA) system. An RNase.</text>
</comment>
<dbReference type="EMBL" id="SHLI01000001">
    <property type="protein sequence ID" value="RZU99633.1"/>
    <property type="molecule type" value="Genomic_DNA"/>
</dbReference>
<keyword evidence="5 8" id="KW-0378">Hydrolase</keyword>
<dbReference type="InterPro" id="IPR022907">
    <property type="entry name" value="VapC_family"/>
</dbReference>
<reference evidence="10 11" key="1">
    <citation type="submission" date="2019-02" db="EMBL/GenBank/DDBJ databases">
        <title>Genomic Encyclopedia of Type Strains, Phase IV (KMG-IV): sequencing the most valuable type-strain genomes for metagenomic binning, comparative biology and taxonomic classification.</title>
        <authorList>
            <person name="Goeker M."/>
        </authorList>
    </citation>
    <scope>NUCLEOTIDE SEQUENCE [LARGE SCALE GENOMIC DNA]</scope>
    <source>
        <strain evidence="10 11">DSM 21056</strain>
    </source>
</reference>
<sequence length="124" mass="13966">MKALFDTNVLIDYLSGVDGARDEIARHDVALISAITWMEVMAGAKPAEEDTLRAFLRQFRVVAVDEAVMETTVAIRREHGIKLSSAIIWATARREYALLVTRDQRAFPAELPDVRVPYQVHDRG</sequence>
<comment type="cofactor">
    <cofactor evidence="1 8">
        <name>Mg(2+)</name>
        <dbReference type="ChEBI" id="CHEBI:18420"/>
    </cofactor>
</comment>
<dbReference type="GO" id="GO:0004540">
    <property type="term" value="F:RNA nuclease activity"/>
    <property type="evidence" value="ECO:0007669"/>
    <property type="project" value="InterPro"/>
</dbReference>
<dbReference type="PANTHER" id="PTHR33653">
    <property type="entry name" value="RIBONUCLEASE VAPC2"/>
    <property type="match status" value="1"/>
</dbReference>
<evidence type="ECO:0000256" key="4">
    <source>
        <dbReference type="ARBA" id="ARBA00022723"/>
    </source>
</evidence>
<evidence type="ECO:0000259" key="9">
    <source>
        <dbReference type="Pfam" id="PF01850"/>
    </source>
</evidence>
<evidence type="ECO:0000313" key="10">
    <source>
        <dbReference type="EMBL" id="RZU99633.1"/>
    </source>
</evidence>
<evidence type="ECO:0000256" key="3">
    <source>
        <dbReference type="ARBA" id="ARBA00022722"/>
    </source>
</evidence>
<keyword evidence="3 8" id="KW-0540">Nuclease</keyword>
<comment type="caution">
    <text evidence="8">Lacks conserved residue(s) required for the propagation of feature annotation.</text>
</comment>
<dbReference type="SUPFAM" id="SSF88723">
    <property type="entry name" value="PIN domain-like"/>
    <property type="match status" value="1"/>
</dbReference>
<gene>
    <name evidence="8" type="primary">vapC</name>
    <name evidence="10" type="ORF">EV698_1928</name>
</gene>
<dbReference type="Gene3D" id="3.40.50.1010">
    <property type="entry name" value="5'-nuclease"/>
    <property type="match status" value="1"/>
</dbReference>
<keyword evidence="11" id="KW-1185">Reference proteome</keyword>
<evidence type="ECO:0000256" key="1">
    <source>
        <dbReference type="ARBA" id="ARBA00001946"/>
    </source>
</evidence>
<keyword evidence="8" id="KW-0800">Toxin</keyword>
<evidence type="ECO:0000256" key="8">
    <source>
        <dbReference type="HAMAP-Rule" id="MF_00265"/>
    </source>
</evidence>
<dbReference type="OrthoDB" id="532510at2"/>
<dbReference type="GO" id="GO:0090729">
    <property type="term" value="F:toxin activity"/>
    <property type="evidence" value="ECO:0007669"/>
    <property type="project" value="UniProtKB-KW"/>
</dbReference>
<keyword evidence="4 8" id="KW-0479">Metal-binding</keyword>
<dbReference type="RefSeq" id="WP_130503847.1">
    <property type="nucleotide sequence ID" value="NZ_SHLI01000001.1"/>
</dbReference>
<evidence type="ECO:0000256" key="5">
    <source>
        <dbReference type="ARBA" id="ARBA00022801"/>
    </source>
</evidence>
<dbReference type="HAMAP" id="MF_00265">
    <property type="entry name" value="VapC_Nob1"/>
    <property type="match status" value="1"/>
</dbReference>
<keyword evidence="2 8" id="KW-1277">Toxin-antitoxin system</keyword>
<name>A0A4Q8D2P3_9GAMM</name>
<dbReference type="EC" id="3.1.-.-" evidence="8"/>
<feature type="domain" description="PIN" evidence="9">
    <location>
        <begin position="4"/>
        <end position="105"/>
    </location>
</feature>
<dbReference type="Proteomes" id="UP000292298">
    <property type="component" value="Unassembled WGS sequence"/>
</dbReference>
<dbReference type="GO" id="GO:0016787">
    <property type="term" value="F:hydrolase activity"/>
    <property type="evidence" value="ECO:0007669"/>
    <property type="project" value="UniProtKB-KW"/>
</dbReference>
<dbReference type="AlphaFoldDB" id="A0A4Q8D2P3"/>